<reference evidence="4" key="1">
    <citation type="submission" date="2016-10" db="EMBL/GenBank/DDBJ databases">
        <authorList>
            <person name="Varghese N."/>
            <person name="Submissions S."/>
        </authorList>
    </citation>
    <scope>NUCLEOTIDE SEQUENCE [LARGE SCALE GENOMIC DNA]</scope>
    <source>
        <strain evidence="4">DSM 24450</strain>
    </source>
</reference>
<keyword evidence="2" id="KW-0106">Calcium</keyword>
<gene>
    <name evidence="3" type="ORF">SAMN04488006_1942</name>
</gene>
<dbReference type="Gene3D" id="4.10.1080.10">
    <property type="entry name" value="TSP type-3 repeat"/>
    <property type="match status" value="1"/>
</dbReference>
<evidence type="ECO:0000256" key="2">
    <source>
        <dbReference type="ARBA" id="ARBA00022837"/>
    </source>
</evidence>
<evidence type="ECO:0000256" key="1">
    <source>
        <dbReference type="ARBA" id="ARBA00022729"/>
    </source>
</evidence>
<accession>A0A1I6QN77</accession>
<evidence type="ECO:0000313" key="4">
    <source>
        <dbReference type="Proteomes" id="UP000199312"/>
    </source>
</evidence>
<keyword evidence="4" id="KW-1185">Reference proteome</keyword>
<dbReference type="SUPFAM" id="SSF103647">
    <property type="entry name" value="TSP type-3 repeat"/>
    <property type="match status" value="1"/>
</dbReference>
<dbReference type="GO" id="GO:0007155">
    <property type="term" value="P:cell adhesion"/>
    <property type="evidence" value="ECO:0007669"/>
    <property type="project" value="InterPro"/>
</dbReference>
<dbReference type="OrthoDB" id="1438316at2"/>
<dbReference type="InterPro" id="IPR028974">
    <property type="entry name" value="TSP_type-3_rpt"/>
</dbReference>
<dbReference type="PROSITE" id="PS51257">
    <property type="entry name" value="PROKAR_LIPOPROTEIN"/>
    <property type="match status" value="1"/>
</dbReference>
<dbReference type="GO" id="GO:0005509">
    <property type="term" value="F:calcium ion binding"/>
    <property type="evidence" value="ECO:0007669"/>
    <property type="project" value="InterPro"/>
</dbReference>
<organism evidence="3 4">
    <name type="scientific">Lutibacter maritimus</name>
    <dbReference type="NCBI Taxonomy" id="593133"/>
    <lineage>
        <taxon>Bacteria</taxon>
        <taxon>Pseudomonadati</taxon>
        <taxon>Bacteroidota</taxon>
        <taxon>Flavobacteriia</taxon>
        <taxon>Flavobacteriales</taxon>
        <taxon>Flavobacteriaceae</taxon>
        <taxon>Lutibacter</taxon>
    </lineage>
</organism>
<keyword evidence="1" id="KW-0732">Signal</keyword>
<name>A0A1I6QN77_9FLAO</name>
<evidence type="ECO:0000313" key="3">
    <source>
        <dbReference type="EMBL" id="SFS53901.1"/>
    </source>
</evidence>
<dbReference type="Pfam" id="PF02412">
    <property type="entry name" value="TSP_3"/>
    <property type="match status" value="2"/>
</dbReference>
<dbReference type="InterPro" id="IPR003367">
    <property type="entry name" value="Thrombospondin_3-like_rpt"/>
</dbReference>
<sequence length="382" mass="42922">MMKNLKSIFLIIAVFFSSCENETEVIYLQNDLNNQSATNNKTIQPLFNRVDNEVLVDEVPAGSLTEWTVNDTGGNPYFTYVEIASPFDGSTAIKTSVVGVTTSLCPSQNIQKVYNIRGNTNETKLKAYLEFTSTMDYYNFPYIVVYIYDEFNNQVGLQVFYGQSVISGLYENYVNDAPESYTELDTAIGDAILDLSKMGANIAFSSVRIVLANYACVGENSIVFDHLRVINQTATEDSDGDLIADDDDNCPETANGDQADFDNDGVGDVCDIDIDNDGCLNDEDPYPYSIMNETIIIDEIDTGVENKYENCGTMSDEIQTIINQVNNEFTGDNYYTLHKKFSREVSKLTYYWYKNRKITSKERTSIGNAVWNANIPYHTITE</sequence>
<dbReference type="EMBL" id="FOZP01000004">
    <property type="protein sequence ID" value="SFS53901.1"/>
    <property type="molecule type" value="Genomic_DNA"/>
</dbReference>
<dbReference type="STRING" id="593133.SAMN04488006_1942"/>
<dbReference type="AlphaFoldDB" id="A0A1I6QN77"/>
<proteinExistence type="predicted"/>
<dbReference type="Proteomes" id="UP000199312">
    <property type="component" value="Unassembled WGS sequence"/>
</dbReference>
<dbReference type="PANTHER" id="PTHR10199">
    <property type="entry name" value="THROMBOSPONDIN"/>
    <property type="match status" value="1"/>
</dbReference>
<protein>
    <submittedName>
        <fullName evidence="3">Thrombospondin type 3 repeat-containing protein</fullName>
    </submittedName>
</protein>